<keyword evidence="2" id="KW-1185">Reference proteome</keyword>
<sequence length="303" mass="33727">MDDEDVQQFSLRWHNHQNSLIGALGRMLSTGALTDVTLSASGTSVKAHRLVLASCSQYFAQLFKEVEAENNTLVVVLGCDVTELRLLLTFMYTGEVTASKKILPSLLRLAQTLKVSGLTDADTNSTLTPTEPEQTPDEFNTPVNLQIKNDPQQPLVINDNSSSSSKLNYDDIMSPTNEKDGSYVSDFMGKSEKDRLSKLDQIVQNLYSTHKIGTPPAATLVNSGVTEPPEAYDRKWRMNSSVCTICNKRLSNQYNLRVHMETHAGRRHACRACSHVSRSRDALRKHVAYRHAPPQHRTGRGDL</sequence>
<evidence type="ECO:0000313" key="1">
    <source>
        <dbReference type="EMBL" id="KAJ8711941.1"/>
    </source>
</evidence>
<gene>
    <name evidence="1" type="ORF">PYW08_008895</name>
</gene>
<dbReference type="Proteomes" id="UP001231649">
    <property type="component" value="Chromosome 22"/>
</dbReference>
<reference evidence="1" key="1">
    <citation type="submission" date="2023-03" db="EMBL/GenBank/DDBJ databases">
        <title>Chromosome-level genomes of two armyworms, Mythimna separata and Mythimna loreyi, provide insights into the biosynthesis and reception of sex pheromones.</title>
        <authorList>
            <person name="Zhao H."/>
        </authorList>
    </citation>
    <scope>NUCLEOTIDE SEQUENCE</scope>
    <source>
        <strain evidence="1">BeijingLab</strain>
    </source>
</reference>
<evidence type="ECO:0000313" key="2">
    <source>
        <dbReference type="Proteomes" id="UP001231649"/>
    </source>
</evidence>
<name>A0ACC2QER6_9NEOP</name>
<comment type="caution">
    <text evidence="1">The sequence shown here is derived from an EMBL/GenBank/DDBJ whole genome shotgun (WGS) entry which is preliminary data.</text>
</comment>
<organism evidence="1 2">
    <name type="scientific">Mythimna loreyi</name>
    <dbReference type="NCBI Taxonomy" id="667449"/>
    <lineage>
        <taxon>Eukaryota</taxon>
        <taxon>Metazoa</taxon>
        <taxon>Ecdysozoa</taxon>
        <taxon>Arthropoda</taxon>
        <taxon>Hexapoda</taxon>
        <taxon>Insecta</taxon>
        <taxon>Pterygota</taxon>
        <taxon>Neoptera</taxon>
        <taxon>Endopterygota</taxon>
        <taxon>Lepidoptera</taxon>
        <taxon>Glossata</taxon>
        <taxon>Ditrysia</taxon>
        <taxon>Noctuoidea</taxon>
        <taxon>Noctuidae</taxon>
        <taxon>Noctuinae</taxon>
        <taxon>Hadenini</taxon>
        <taxon>Mythimna</taxon>
    </lineage>
</organism>
<dbReference type="EMBL" id="CM056798">
    <property type="protein sequence ID" value="KAJ8711941.1"/>
    <property type="molecule type" value="Genomic_DNA"/>
</dbReference>
<proteinExistence type="predicted"/>
<accession>A0ACC2QER6</accession>
<protein>
    <submittedName>
        <fullName evidence="1">Uncharacterized protein</fullName>
    </submittedName>
</protein>